<dbReference type="EMBL" id="GBXM01024804">
    <property type="protein sequence ID" value="JAH83773.1"/>
    <property type="molecule type" value="Transcribed_RNA"/>
</dbReference>
<reference evidence="1" key="2">
    <citation type="journal article" date="2015" name="Fish Shellfish Immunol.">
        <title>Early steps in the European eel (Anguilla anguilla)-Vibrio vulnificus interaction in the gills: Role of the RtxA13 toxin.</title>
        <authorList>
            <person name="Callol A."/>
            <person name="Pajuelo D."/>
            <person name="Ebbesson L."/>
            <person name="Teles M."/>
            <person name="MacKenzie S."/>
            <person name="Amaro C."/>
        </authorList>
    </citation>
    <scope>NUCLEOTIDE SEQUENCE</scope>
</reference>
<protein>
    <submittedName>
        <fullName evidence="1">Uncharacterized protein</fullName>
    </submittedName>
</protein>
<proteinExistence type="predicted"/>
<organism evidence="1">
    <name type="scientific">Anguilla anguilla</name>
    <name type="common">European freshwater eel</name>
    <name type="synonym">Muraena anguilla</name>
    <dbReference type="NCBI Taxonomy" id="7936"/>
    <lineage>
        <taxon>Eukaryota</taxon>
        <taxon>Metazoa</taxon>
        <taxon>Chordata</taxon>
        <taxon>Craniata</taxon>
        <taxon>Vertebrata</taxon>
        <taxon>Euteleostomi</taxon>
        <taxon>Actinopterygii</taxon>
        <taxon>Neopterygii</taxon>
        <taxon>Teleostei</taxon>
        <taxon>Anguilliformes</taxon>
        <taxon>Anguillidae</taxon>
        <taxon>Anguilla</taxon>
    </lineage>
</organism>
<name>A0A0E9W2S6_ANGAN</name>
<accession>A0A0E9W2S6</accession>
<evidence type="ECO:0000313" key="1">
    <source>
        <dbReference type="EMBL" id="JAH83773.1"/>
    </source>
</evidence>
<dbReference type="EMBL" id="GBXM01026257">
    <property type="protein sequence ID" value="JAH82320.1"/>
    <property type="molecule type" value="Transcribed_RNA"/>
</dbReference>
<dbReference type="AlphaFoldDB" id="A0A0E9W2S6"/>
<reference evidence="1" key="1">
    <citation type="submission" date="2014-11" db="EMBL/GenBank/DDBJ databases">
        <authorList>
            <person name="Amaro Gonzalez C."/>
        </authorList>
    </citation>
    <scope>NUCLEOTIDE SEQUENCE</scope>
</reference>
<sequence>MIINESLHLYSTFLNAQSALQS</sequence>